<sequence>MPPMQFFVTQSNMGAAVCGVCGAATPLFHQTLLMLLFLSSKISKRGTEDEAAHAQQISNAREIMNLPSSLENCDGK</sequence>
<organism evidence="2 3">
    <name type="scientific">Portunus trituberculatus</name>
    <name type="common">Swimming crab</name>
    <name type="synonym">Neptunus trituberculatus</name>
    <dbReference type="NCBI Taxonomy" id="210409"/>
    <lineage>
        <taxon>Eukaryota</taxon>
        <taxon>Metazoa</taxon>
        <taxon>Ecdysozoa</taxon>
        <taxon>Arthropoda</taxon>
        <taxon>Crustacea</taxon>
        <taxon>Multicrustacea</taxon>
        <taxon>Malacostraca</taxon>
        <taxon>Eumalacostraca</taxon>
        <taxon>Eucarida</taxon>
        <taxon>Decapoda</taxon>
        <taxon>Pleocyemata</taxon>
        <taxon>Brachyura</taxon>
        <taxon>Eubrachyura</taxon>
        <taxon>Portunoidea</taxon>
        <taxon>Portunidae</taxon>
        <taxon>Portuninae</taxon>
        <taxon>Portunus</taxon>
    </lineage>
</organism>
<reference evidence="2 3" key="1">
    <citation type="submission" date="2019-05" db="EMBL/GenBank/DDBJ databases">
        <title>Another draft genome of Portunus trituberculatus and its Hox gene families provides insights of decapod evolution.</title>
        <authorList>
            <person name="Jeong J.-H."/>
            <person name="Song I."/>
            <person name="Kim S."/>
            <person name="Choi T."/>
            <person name="Kim D."/>
            <person name="Ryu S."/>
            <person name="Kim W."/>
        </authorList>
    </citation>
    <scope>NUCLEOTIDE SEQUENCE [LARGE SCALE GENOMIC DNA]</scope>
    <source>
        <tissue evidence="2">Muscle</tissue>
    </source>
</reference>
<evidence type="ECO:0000313" key="2">
    <source>
        <dbReference type="EMBL" id="MPC99466.1"/>
    </source>
</evidence>
<gene>
    <name evidence="2" type="ORF">E2C01_094880</name>
</gene>
<comment type="caution">
    <text evidence="2">The sequence shown here is derived from an EMBL/GenBank/DDBJ whole genome shotgun (WGS) entry which is preliminary data.</text>
</comment>
<dbReference type="Proteomes" id="UP000324222">
    <property type="component" value="Unassembled WGS sequence"/>
</dbReference>
<evidence type="ECO:0000313" key="3">
    <source>
        <dbReference type="Proteomes" id="UP000324222"/>
    </source>
</evidence>
<evidence type="ECO:0000256" key="1">
    <source>
        <dbReference type="SAM" id="Phobius"/>
    </source>
</evidence>
<keyword evidence="3" id="KW-1185">Reference proteome</keyword>
<name>A0A5B7JYT3_PORTR</name>
<accession>A0A5B7JYT3</accession>
<keyword evidence="1" id="KW-0812">Transmembrane</keyword>
<dbReference type="AlphaFoldDB" id="A0A5B7JYT3"/>
<feature type="transmembrane region" description="Helical" evidence="1">
    <location>
        <begin position="12"/>
        <end position="38"/>
    </location>
</feature>
<protein>
    <submittedName>
        <fullName evidence="2">Uncharacterized protein</fullName>
    </submittedName>
</protein>
<dbReference type="EMBL" id="VSRR010118498">
    <property type="protein sequence ID" value="MPC99466.1"/>
    <property type="molecule type" value="Genomic_DNA"/>
</dbReference>
<keyword evidence="1" id="KW-1133">Transmembrane helix</keyword>
<keyword evidence="1" id="KW-0472">Membrane</keyword>
<proteinExistence type="predicted"/>